<dbReference type="PANTHER" id="PTHR47592">
    <property type="entry name" value="PBF68 PROTEIN"/>
    <property type="match status" value="1"/>
</dbReference>
<protein>
    <submittedName>
        <fullName evidence="1">Uncharacterized protein</fullName>
    </submittedName>
</protein>
<organism evidence="1 2">
    <name type="scientific">Abeliophyllum distichum</name>
    <dbReference type="NCBI Taxonomy" id="126358"/>
    <lineage>
        <taxon>Eukaryota</taxon>
        <taxon>Viridiplantae</taxon>
        <taxon>Streptophyta</taxon>
        <taxon>Embryophyta</taxon>
        <taxon>Tracheophyta</taxon>
        <taxon>Spermatophyta</taxon>
        <taxon>Magnoliopsida</taxon>
        <taxon>eudicotyledons</taxon>
        <taxon>Gunneridae</taxon>
        <taxon>Pentapetalae</taxon>
        <taxon>asterids</taxon>
        <taxon>lamiids</taxon>
        <taxon>Lamiales</taxon>
        <taxon>Oleaceae</taxon>
        <taxon>Forsythieae</taxon>
        <taxon>Abeliophyllum</taxon>
    </lineage>
</organism>
<dbReference type="AlphaFoldDB" id="A0ABD1VXM5"/>
<dbReference type="EMBL" id="JBFOLK010000001">
    <property type="protein sequence ID" value="KAL2542001.1"/>
    <property type="molecule type" value="Genomic_DNA"/>
</dbReference>
<keyword evidence="2" id="KW-1185">Reference proteome</keyword>
<reference evidence="2" key="1">
    <citation type="submission" date="2024-07" db="EMBL/GenBank/DDBJ databases">
        <title>Two chromosome-level genome assemblies of Korean endemic species Abeliophyllum distichum and Forsythia ovata (Oleaceae).</title>
        <authorList>
            <person name="Jang H."/>
        </authorList>
    </citation>
    <scope>NUCLEOTIDE SEQUENCE [LARGE SCALE GENOMIC DNA]</scope>
</reference>
<dbReference type="PANTHER" id="PTHR47592:SF27">
    <property type="entry name" value="OS08G0421700 PROTEIN"/>
    <property type="match status" value="1"/>
</dbReference>
<evidence type="ECO:0000313" key="1">
    <source>
        <dbReference type="EMBL" id="KAL2542001.1"/>
    </source>
</evidence>
<accession>A0ABD1VXM5</accession>
<comment type="caution">
    <text evidence="1">The sequence shown here is derived from an EMBL/GenBank/DDBJ whole genome shotgun (WGS) entry which is preliminary data.</text>
</comment>
<sequence length="106" mass="11831">MAIDPITKVLAIENQTVATVPSPSVNQIMAQVPSFTMTQTVAPTGHAKELWESLDRKYKTEDAGAKKFIVGLFVDYKMVDSKPVISQVQELQVILLEIHGRENEFE</sequence>
<dbReference type="Proteomes" id="UP001604336">
    <property type="component" value="Unassembled WGS sequence"/>
</dbReference>
<gene>
    <name evidence="1" type="ORF">Adt_02979</name>
</gene>
<name>A0ABD1VXM5_9LAMI</name>
<evidence type="ECO:0000313" key="2">
    <source>
        <dbReference type="Proteomes" id="UP001604336"/>
    </source>
</evidence>
<dbReference type="Pfam" id="PF14223">
    <property type="entry name" value="Retrotran_gag_2"/>
    <property type="match status" value="1"/>
</dbReference>
<proteinExistence type="predicted"/>